<dbReference type="PROSITE" id="PS00041">
    <property type="entry name" value="HTH_ARAC_FAMILY_1"/>
    <property type="match status" value="1"/>
</dbReference>
<dbReference type="PROSITE" id="PS50110">
    <property type="entry name" value="RESPONSE_REGULATORY"/>
    <property type="match status" value="1"/>
</dbReference>
<dbReference type="GO" id="GO:0003700">
    <property type="term" value="F:DNA-binding transcription factor activity"/>
    <property type="evidence" value="ECO:0007669"/>
    <property type="project" value="InterPro"/>
</dbReference>
<evidence type="ECO:0000256" key="2">
    <source>
        <dbReference type="ARBA" id="ARBA00023125"/>
    </source>
</evidence>
<sequence>MPTLLIADRDHAECQGLKWFAERSSQNMKTITPAHSCGELLAALDGTTPDVLILELDLLSDPRAKSRIMGLRETAIIATTAEPTFEKAMQALHMNALDLLIKPHAPARLQALLAAAAKTGHYEPPASNAATLTYDDLFVKKEPKDRAYNAVAFAPSNSRSRERLSRFFREQSFSSTFFTLSDWTIAISDRGASDLAKEANRLLDVWNSNQPSTALAAILYTPGSTDIHHLYQETKQLIPITFYKGYRQLFSFERPLRWKKIDPFLTPNEQREWVDMLAHRELDRVKDWLYSNLLHSDAPYPEPQLMRTRLTSILAQVRRYMRTYRLDRGDDEAAYEKLYGTILHGPTLHGIVQDLYLFIQDTITHVSREPGSMDAVERGILYINAQYQDPKLSLSRVGQAIGQSPGYFSEELKKREGMSFRPYLIRVRLKKAESLLRDSTLSIKEIAAQCGFLSSNYFARTFRQHRGVSPKACREAYRRENHDHHTQSGNQ</sequence>
<protein>
    <submittedName>
        <fullName evidence="7">AraC family transcriptional regulator</fullName>
    </submittedName>
</protein>
<reference evidence="7 8" key="1">
    <citation type="submission" date="2018-10" db="EMBL/GenBank/DDBJ databases">
        <title>Bacillus Keqinensis sp. nov., a moderately halophilic bacterium isolated from a saline-alkaline lake.</title>
        <authorList>
            <person name="Wang H."/>
        </authorList>
    </citation>
    <scope>NUCLEOTIDE SEQUENCE [LARGE SCALE GENOMIC DNA]</scope>
    <source>
        <strain evidence="7 8">KQ-3</strain>
    </source>
</reference>
<keyword evidence="1" id="KW-0805">Transcription regulation</keyword>
<evidence type="ECO:0000313" key="7">
    <source>
        <dbReference type="EMBL" id="RNA67023.1"/>
    </source>
</evidence>
<evidence type="ECO:0000259" key="6">
    <source>
        <dbReference type="PROSITE" id="PS50110"/>
    </source>
</evidence>
<dbReference type="OrthoDB" id="2563880at2"/>
<dbReference type="Pfam" id="PF12833">
    <property type="entry name" value="HTH_18"/>
    <property type="match status" value="1"/>
</dbReference>
<feature type="domain" description="HTH araC/xylS-type" evidence="5">
    <location>
        <begin position="377"/>
        <end position="476"/>
    </location>
</feature>
<dbReference type="SUPFAM" id="SSF46689">
    <property type="entry name" value="Homeodomain-like"/>
    <property type="match status" value="1"/>
</dbReference>
<evidence type="ECO:0000259" key="5">
    <source>
        <dbReference type="PROSITE" id="PS01124"/>
    </source>
</evidence>
<dbReference type="GO" id="GO:0000160">
    <property type="term" value="P:phosphorelay signal transduction system"/>
    <property type="evidence" value="ECO:0007669"/>
    <property type="project" value="InterPro"/>
</dbReference>
<evidence type="ECO:0000256" key="1">
    <source>
        <dbReference type="ARBA" id="ARBA00023015"/>
    </source>
</evidence>
<dbReference type="Proteomes" id="UP000278746">
    <property type="component" value="Unassembled WGS sequence"/>
</dbReference>
<organism evidence="7 8">
    <name type="scientific">Alteribacter keqinensis</name>
    <dbReference type="NCBI Taxonomy" id="2483800"/>
    <lineage>
        <taxon>Bacteria</taxon>
        <taxon>Bacillati</taxon>
        <taxon>Bacillota</taxon>
        <taxon>Bacilli</taxon>
        <taxon>Bacillales</taxon>
        <taxon>Bacillaceae</taxon>
        <taxon>Alteribacter</taxon>
    </lineage>
</organism>
<dbReference type="SMART" id="SM00342">
    <property type="entry name" value="HTH_ARAC"/>
    <property type="match status" value="1"/>
</dbReference>
<comment type="caution">
    <text evidence="4">Lacks conserved residue(s) required for the propagation of feature annotation.</text>
</comment>
<dbReference type="InterPro" id="IPR009057">
    <property type="entry name" value="Homeodomain-like_sf"/>
</dbReference>
<dbReference type="RefSeq" id="WP_122901047.1">
    <property type="nucleotide sequence ID" value="NZ_RHIB01000003.1"/>
</dbReference>
<dbReference type="InterPro" id="IPR020449">
    <property type="entry name" value="Tscrpt_reg_AraC-type_HTH"/>
</dbReference>
<evidence type="ECO:0000256" key="4">
    <source>
        <dbReference type="PROSITE-ProRule" id="PRU00169"/>
    </source>
</evidence>
<dbReference type="SUPFAM" id="SSF52172">
    <property type="entry name" value="CheY-like"/>
    <property type="match status" value="1"/>
</dbReference>
<dbReference type="InterPro" id="IPR011006">
    <property type="entry name" value="CheY-like_superfamily"/>
</dbReference>
<dbReference type="Gene3D" id="1.10.10.60">
    <property type="entry name" value="Homeodomain-like"/>
    <property type="match status" value="2"/>
</dbReference>
<dbReference type="EMBL" id="RHIB01000003">
    <property type="protein sequence ID" value="RNA67023.1"/>
    <property type="molecule type" value="Genomic_DNA"/>
</dbReference>
<feature type="domain" description="Response regulatory" evidence="6">
    <location>
        <begin position="3"/>
        <end position="117"/>
    </location>
</feature>
<name>A0A3M7TN13_9BACI</name>
<dbReference type="InterPro" id="IPR001789">
    <property type="entry name" value="Sig_transdc_resp-reg_receiver"/>
</dbReference>
<accession>A0A3M7TN13</accession>
<dbReference type="AlphaFoldDB" id="A0A3M7TN13"/>
<evidence type="ECO:0000313" key="8">
    <source>
        <dbReference type="Proteomes" id="UP000278746"/>
    </source>
</evidence>
<dbReference type="PANTHER" id="PTHR43280">
    <property type="entry name" value="ARAC-FAMILY TRANSCRIPTIONAL REGULATOR"/>
    <property type="match status" value="1"/>
</dbReference>
<keyword evidence="2" id="KW-0238">DNA-binding</keyword>
<dbReference type="PRINTS" id="PR00032">
    <property type="entry name" value="HTHARAC"/>
</dbReference>
<gene>
    <name evidence="7" type="ORF">EBO34_17695</name>
</gene>
<dbReference type="PANTHER" id="PTHR43280:SF2">
    <property type="entry name" value="HTH-TYPE TRANSCRIPTIONAL REGULATOR EXSA"/>
    <property type="match status" value="1"/>
</dbReference>
<dbReference type="GO" id="GO:0043565">
    <property type="term" value="F:sequence-specific DNA binding"/>
    <property type="evidence" value="ECO:0007669"/>
    <property type="project" value="InterPro"/>
</dbReference>
<comment type="caution">
    <text evidence="7">The sequence shown here is derived from an EMBL/GenBank/DDBJ whole genome shotgun (WGS) entry which is preliminary data.</text>
</comment>
<dbReference type="Gene3D" id="3.40.50.2300">
    <property type="match status" value="1"/>
</dbReference>
<dbReference type="InterPro" id="IPR018062">
    <property type="entry name" value="HTH_AraC-typ_CS"/>
</dbReference>
<keyword evidence="8" id="KW-1185">Reference proteome</keyword>
<proteinExistence type="predicted"/>
<dbReference type="InterPro" id="IPR018060">
    <property type="entry name" value="HTH_AraC"/>
</dbReference>
<evidence type="ECO:0000256" key="3">
    <source>
        <dbReference type="ARBA" id="ARBA00023163"/>
    </source>
</evidence>
<keyword evidence="3" id="KW-0804">Transcription</keyword>
<dbReference type="PROSITE" id="PS01124">
    <property type="entry name" value="HTH_ARAC_FAMILY_2"/>
    <property type="match status" value="1"/>
</dbReference>